<dbReference type="Pfam" id="PF08395">
    <property type="entry name" value="7tm_7"/>
    <property type="match status" value="1"/>
</dbReference>
<evidence type="ECO:0000256" key="2">
    <source>
        <dbReference type="ARBA" id="ARBA00022475"/>
    </source>
</evidence>
<protein>
    <submittedName>
        <fullName evidence="7">Uncharacterized protein</fullName>
    </submittedName>
</protein>
<comment type="subcellular location">
    <subcellularLocation>
        <location evidence="1">Cell membrane</location>
        <topology evidence="1">Multi-pass membrane protein</topology>
    </subcellularLocation>
</comment>
<dbReference type="AlphaFoldDB" id="A0A6V7M572"/>
<evidence type="ECO:0000256" key="1">
    <source>
        <dbReference type="ARBA" id="ARBA00004651"/>
    </source>
</evidence>
<keyword evidence="5 6" id="KW-0472">Membrane</keyword>
<gene>
    <name evidence="7" type="ORF">BBRV_LOCUS123574</name>
</gene>
<evidence type="ECO:0000256" key="6">
    <source>
        <dbReference type="SAM" id="Phobius"/>
    </source>
</evidence>
<evidence type="ECO:0000256" key="3">
    <source>
        <dbReference type="ARBA" id="ARBA00022692"/>
    </source>
</evidence>
<feature type="transmembrane region" description="Helical" evidence="6">
    <location>
        <begin position="12"/>
        <end position="45"/>
    </location>
</feature>
<evidence type="ECO:0000256" key="5">
    <source>
        <dbReference type="ARBA" id="ARBA00023136"/>
    </source>
</evidence>
<dbReference type="EMBL" id="CADCXW020000348">
    <property type="protein sequence ID" value="CAD1583334.1"/>
    <property type="molecule type" value="Genomic_DNA"/>
</dbReference>
<dbReference type="InterPro" id="IPR013604">
    <property type="entry name" value="7TM_chemorcpt"/>
</dbReference>
<keyword evidence="3 6" id="KW-0812">Transmembrane</keyword>
<keyword evidence="4 6" id="KW-1133">Transmembrane helix</keyword>
<evidence type="ECO:0000313" key="7">
    <source>
        <dbReference type="EMBL" id="CAD1583334.1"/>
    </source>
</evidence>
<reference evidence="7" key="1">
    <citation type="submission" date="2020-07" db="EMBL/GenBank/DDBJ databases">
        <authorList>
            <person name="Ferguson B K."/>
        </authorList>
    </citation>
    <scope>NUCLEOTIDE SEQUENCE</scope>
    <source>
        <strain evidence="7">L06</strain>
    </source>
</reference>
<dbReference type="GO" id="GO:0050909">
    <property type="term" value="P:sensory perception of taste"/>
    <property type="evidence" value="ECO:0007669"/>
    <property type="project" value="InterPro"/>
</dbReference>
<keyword evidence="2" id="KW-1003">Cell membrane</keyword>
<organism evidence="7">
    <name type="scientific">Bracon brevicornis</name>
    <dbReference type="NCBI Taxonomy" id="1563983"/>
    <lineage>
        <taxon>Eukaryota</taxon>
        <taxon>Metazoa</taxon>
        <taxon>Ecdysozoa</taxon>
        <taxon>Arthropoda</taxon>
        <taxon>Hexapoda</taxon>
        <taxon>Insecta</taxon>
        <taxon>Pterygota</taxon>
        <taxon>Neoptera</taxon>
        <taxon>Endopterygota</taxon>
        <taxon>Hymenoptera</taxon>
        <taxon>Apocrita</taxon>
        <taxon>Ichneumonoidea</taxon>
        <taxon>Braconidae</taxon>
        <taxon>Braconinae</taxon>
        <taxon>Bracon</taxon>
    </lineage>
</organism>
<accession>A0A6V7M572</accession>
<name>A0A6V7M572_9HYME</name>
<proteinExistence type="predicted"/>
<dbReference type="GO" id="GO:0005886">
    <property type="term" value="C:plasma membrane"/>
    <property type="evidence" value="ECO:0007669"/>
    <property type="project" value="UniProtKB-SubCell"/>
</dbReference>
<sequence length="51" mass="5887">MKNYSLQMTHQEFAFTAFGCFPVNATLLNSLFVTSISYLVVLYQYQGLAWE</sequence>
<evidence type="ECO:0000256" key="4">
    <source>
        <dbReference type="ARBA" id="ARBA00022989"/>
    </source>
</evidence>